<dbReference type="InterPro" id="IPR036426">
    <property type="entry name" value="Bulb-type_lectin_dom_sf"/>
</dbReference>
<dbReference type="PANTHER" id="PTHR46599:SF6">
    <property type="entry name" value="DUAL SPECIFICITY PHOSPHATASE 26"/>
    <property type="match status" value="1"/>
</dbReference>
<sequence length="445" mass="49769">MGDMLRPHPVRVHFSCKTADFIYRHEKTLDLPSDISNGPSEAACCQDNNNYRGAALSPLCESSNLLPDSLYICEEGGDPSLIHICSDGCQTSVRGNDIWKHVPVDNKTASQLLSETALKRGQSLFSPDKKTKLSMQMNGDLVVSIIGGDLTEKLEFSEAVPRFVAGSAGGKTEAAAQFAVYQALSFKIQMDEHGTMRIQFDADTIKKKPEIIKVYNATKSGVDTMDQLVGTYSVRRKTNRWPMAFFYDMLDICALNAYVIWTELNPEWNKSTFRRRCEFLEELGKELVKPFVESTRSKIPSLSYASKRTIKEIMPVQLHRTGIPIGDWIALFTIDCCLLIVLHRHFKTRKTLFHAPERVPVASRGIHSSDSAIRLVIACSALYVFTMALPITCSILFIANEPPHCSYSITTKTLDLLSGLGTMSLLVNYSAGIFLYCLTWKRSPR</sequence>
<feature type="transmembrane region" description="Helical" evidence="1">
    <location>
        <begin position="372"/>
        <end position="399"/>
    </location>
</feature>
<organism evidence="3 4">
    <name type="scientific">Hypsibius exemplaris</name>
    <name type="common">Freshwater tardigrade</name>
    <dbReference type="NCBI Taxonomy" id="2072580"/>
    <lineage>
        <taxon>Eukaryota</taxon>
        <taxon>Metazoa</taxon>
        <taxon>Ecdysozoa</taxon>
        <taxon>Tardigrada</taxon>
        <taxon>Eutardigrada</taxon>
        <taxon>Parachela</taxon>
        <taxon>Hypsibioidea</taxon>
        <taxon>Hypsibiidae</taxon>
        <taxon>Hypsibius</taxon>
    </lineage>
</organism>
<proteinExistence type="predicted"/>
<feature type="domain" description="PiggyBac transposable element-derived protein" evidence="2">
    <location>
        <begin position="189"/>
        <end position="258"/>
    </location>
</feature>
<feature type="transmembrane region" description="Helical" evidence="1">
    <location>
        <begin position="325"/>
        <end position="342"/>
    </location>
</feature>
<gene>
    <name evidence="3" type="ORF">BV898_18746</name>
</gene>
<dbReference type="Gene3D" id="2.90.10.10">
    <property type="entry name" value="Bulb-type lectin domain"/>
    <property type="match status" value="1"/>
</dbReference>
<evidence type="ECO:0000313" key="4">
    <source>
        <dbReference type="Proteomes" id="UP000192578"/>
    </source>
</evidence>
<dbReference type="InterPro" id="IPR029526">
    <property type="entry name" value="PGBD"/>
</dbReference>
<evidence type="ECO:0000313" key="3">
    <source>
        <dbReference type="EMBL" id="OWA54338.1"/>
    </source>
</evidence>
<keyword evidence="1" id="KW-1133">Transmembrane helix</keyword>
<evidence type="ECO:0000256" key="1">
    <source>
        <dbReference type="SAM" id="Phobius"/>
    </source>
</evidence>
<dbReference type="Proteomes" id="UP000192578">
    <property type="component" value="Unassembled WGS sequence"/>
</dbReference>
<keyword evidence="1" id="KW-0472">Membrane</keyword>
<dbReference type="EMBL" id="MTYJ01000394">
    <property type="protein sequence ID" value="OWA54338.1"/>
    <property type="molecule type" value="Genomic_DNA"/>
</dbReference>
<reference evidence="4" key="1">
    <citation type="submission" date="2017-01" db="EMBL/GenBank/DDBJ databases">
        <title>Comparative genomics of anhydrobiosis in the tardigrade Hypsibius dujardini.</title>
        <authorList>
            <person name="Yoshida Y."/>
            <person name="Koutsovoulos G."/>
            <person name="Laetsch D."/>
            <person name="Stevens L."/>
            <person name="Kumar S."/>
            <person name="Horikawa D."/>
            <person name="Ishino K."/>
            <person name="Komine S."/>
            <person name="Tomita M."/>
            <person name="Blaxter M."/>
            <person name="Arakawa K."/>
        </authorList>
    </citation>
    <scope>NUCLEOTIDE SEQUENCE [LARGE SCALE GENOMIC DNA]</scope>
    <source>
        <strain evidence="4">Z151</strain>
    </source>
</reference>
<protein>
    <recommendedName>
        <fullName evidence="2">PiggyBac transposable element-derived protein domain-containing protein</fullName>
    </recommendedName>
</protein>
<name>A0A9X6NKI9_HYPEX</name>
<dbReference type="AlphaFoldDB" id="A0A9X6NKI9"/>
<evidence type="ECO:0000259" key="2">
    <source>
        <dbReference type="Pfam" id="PF13843"/>
    </source>
</evidence>
<dbReference type="PANTHER" id="PTHR46599">
    <property type="entry name" value="PIGGYBAC TRANSPOSABLE ELEMENT-DERIVED PROTEIN 4"/>
    <property type="match status" value="1"/>
</dbReference>
<comment type="caution">
    <text evidence="3">The sequence shown here is derived from an EMBL/GenBank/DDBJ whole genome shotgun (WGS) entry which is preliminary data.</text>
</comment>
<accession>A0A9X6NKI9</accession>
<dbReference type="Pfam" id="PF13843">
    <property type="entry name" value="DDE_Tnp_1_7"/>
    <property type="match status" value="1"/>
</dbReference>
<keyword evidence="1" id="KW-0812">Transmembrane</keyword>
<feature type="transmembrane region" description="Helical" evidence="1">
    <location>
        <begin position="419"/>
        <end position="438"/>
    </location>
</feature>
<dbReference type="OrthoDB" id="9986773at2759"/>
<keyword evidence="4" id="KW-1185">Reference proteome</keyword>